<dbReference type="SMART" id="SM00579">
    <property type="entry name" value="FBD"/>
    <property type="match status" value="1"/>
</dbReference>
<evidence type="ECO:0000313" key="3">
    <source>
        <dbReference type="Proteomes" id="UP000327157"/>
    </source>
</evidence>
<proteinExistence type="predicted"/>
<comment type="caution">
    <text evidence="2">The sequence shown here is derived from an EMBL/GenBank/DDBJ whole genome shotgun (WGS) entry which is preliminary data.</text>
</comment>
<accession>A0A5N5I798</accession>
<dbReference type="InterPro" id="IPR053781">
    <property type="entry name" value="F-box_AtFBL13-like"/>
</dbReference>
<evidence type="ECO:0000313" key="2">
    <source>
        <dbReference type="EMBL" id="KAB2636065.1"/>
    </source>
</evidence>
<dbReference type="Pfam" id="PF24758">
    <property type="entry name" value="LRR_At5g56370"/>
    <property type="match status" value="1"/>
</dbReference>
<dbReference type="OrthoDB" id="1165889at2759"/>
<dbReference type="Pfam" id="PF08387">
    <property type="entry name" value="FBD"/>
    <property type="match status" value="1"/>
</dbReference>
<dbReference type="InterPro" id="IPR006566">
    <property type="entry name" value="FBD"/>
</dbReference>
<keyword evidence="3" id="KW-1185">Reference proteome</keyword>
<reference evidence="2 3" key="1">
    <citation type="submission" date="2019-09" db="EMBL/GenBank/DDBJ databases">
        <authorList>
            <person name="Ou C."/>
        </authorList>
    </citation>
    <scope>NUCLEOTIDE SEQUENCE [LARGE SCALE GENOMIC DNA]</scope>
    <source>
        <strain evidence="2">S2</strain>
        <tissue evidence="2">Leaf</tissue>
    </source>
</reference>
<dbReference type="InterPro" id="IPR001810">
    <property type="entry name" value="F-box_dom"/>
</dbReference>
<dbReference type="PANTHER" id="PTHR31639:SF93">
    <property type="entry name" value="F-BOX_FBD_LRR PROTEIN"/>
    <property type="match status" value="1"/>
</dbReference>
<dbReference type="PANTHER" id="PTHR31639">
    <property type="entry name" value="F-BOX PROTEIN-LIKE"/>
    <property type="match status" value="1"/>
</dbReference>
<dbReference type="InterPro" id="IPR055411">
    <property type="entry name" value="LRR_FXL15/At3g58940/PEG3-like"/>
</dbReference>
<dbReference type="Gene3D" id="3.80.10.10">
    <property type="entry name" value="Ribonuclease Inhibitor"/>
    <property type="match status" value="1"/>
</dbReference>
<dbReference type="InterPro" id="IPR036047">
    <property type="entry name" value="F-box-like_dom_sf"/>
</dbReference>
<feature type="non-terminal residue" evidence="2">
    <location>
        <position position="1"/>
    </location>
</feature>
<dbReference type="Proteomes" id="UP000327157">
    <property type="component" value="Chromosome 5"/>
</dbReference>
<dbReference type="SUPFAM" id="SSF52047">
    <property type="entry name" value="RNI-like"/>
    <property type="match status" value="1"/>
</dbReference>
<name>A0A5N5I798_9ROSA</name>
<organism evidence="2 3">
    <name type="scientific">Pyrus ussuriensis x Pyrus communis</name>
    <dbReference type="NCBI Taxonomy" id="2448454"/>
    <lineage>
        <taxon>Eukaryota</taxon>
        <taxon>Viridiplantae</taxon>
        <taxon>Streptophyta</taxon>
        <taxon>Embryophyta</taxon>
        <taxon>Tracheophyta</taxon>
        <taxon>Spermatophyta</taxon>
        <taxon>Magnoliopsida</taxon>
        <taxon>eudicotyledons</taxon>
        <taxon>Gunneridae</taxon>
        <taxon>Pentapetalae</taxon>
        <taxon>rosids</taxon>
        <taxon>fabids</taxon>
        <taxon>Rosales</taxon>
        <taxon>Rosaceae</taxon>
        <taxon>Amygdaloideae</taxon>
        <taxon>Maleae</taxon>
        <taxon>Pyrus</taxon>
    </lineage>
</organism>
<gene>
    <name evidence="2" type="ORF">D8674_026599</name>
</gene>
<dbReference type="InterPro" id="IPR032675">
    <property type="entry name" value="LRR_dom_sf"/>
</dbReference>
<dbReference type="SUPFAM" id="SSF81383">
    <property type="entry name" value="F-box domain"/>
    <property type="match status" value="1"/>
</dbReference>
<dbReference type="EMBL" id="SMOL01000004">
    <property type="protein sequence ID" value="KAB2636065.1"/>
    <property type="molecule type" value="Genomic_DNA"/>
</dbReference>
<dbReference type="CDD" id="cd22160">
    <property type="entry name" value="F-box_AtFBL13-like"/>
    <property type="match status" value="1"/>
</dbReference>
<reference evidence="3" key="2">
    <citation type="submission" date="2019-10" db="EMBL/GenBank/DDBJ databases">
        <title>A de novo genome assembly of a pear dwarfing rootstock.</title>
        <authorList>
            <person name="Wang F."/>
            <person name="Wang J."/>
            <person name="Li S."/>
            <person name="Zhang Y."/>
            <person name="Fang M."/>
            <person name="Ma L."/>
            <person name="Zhao Y."/>
            <person name="Jiang S."/>
        </authorList>
    </citation>
    <scope>NUCLEOTIDE SEQUENCE [LARGE SCALE GENOMIC DNA]</scope>
</reference>
<dbReference type="Pfam" id="PF00646">
    <property type="entry name" value="F-box"/>
    <property type="match status" value="1"/>
</dbReference>
<feature type="domain" description="F-box" evidence="1">
    <location>
        <begin position="21"/>
        <end position="69"/>
    </location>
</feature>
<sequence>INDFMKQGNQSESSLKRKMGLDRISNLPSDVIGQILSSLPIKEAVKTSVLSSKWRFNSAMIPHLVFDYFSTSDRTFIESIVDQVLVLHVGSIHTFRLSHPDIVATSAIDHWIRHLSRNAIKELVLEILEGDTYKIPSCLFSYQYLVHLELYNCLLKPPSTFKGFGRLKVLCLDLVTVAQDVLDNLIVCCPLLERLTLTKCDGFNILKIDAPSLKFFEFDGSLEHVSIMNTLNLAEVCINLVGDDLTWTRTLSSSHLVNFLAHLLHIRRLTVQTEFLAYLADGNLPVKLPEPYMYLNFLSMSISFHISKEAFDEDQPVEEEVNSWLDDNQDCLWTRLRLVQITNISGIKAELDFIEFLHSSSPVLEKMAVKPASDECSSDLLKNMIRFRHASAHCEIIYLDP</sequence>
<reference evidence="2 3" key="3">
    <citation type="submission" date="2019-11" db="EMBL/GenBank/DDBJ databases">
        <title>A de novo genome assembly of a pear dwarfing rootstock.</title>
        <authorList>
            <person name="Wang F."/>
            <person name="Wang J."/>
            <person name="Li S."/>
            <person name="Zhang Y."/>
            <person name="Fang M."/>
            <person name="Ma L."/>
            <person name="Zhao Y."/>
            <person name="Jiang S."/>
        </authorList>
    </citation>
    <scope>NUCLEOTIDE SEQUENCE [LARGE SCALE GENOMIC DNA]</scope>
    <source>
        <strain evidence="2">S2</strain>
        <tissue evidence="2">Leaf</tissue>
    </source>
</reference>
<protein>
    <submittedName>
        <fullName evidence="2">F-box/FBD/LRR-repeat protein</fullName>
    </submittedName>
</protein>
<evidence type="ECO:0000259" key="1">
    <source>
        <dbReference type="PROSITE" id="PS50181"/>
    </source>
</evidence>
<dbReference type="PROSITE" id="PS50181">
    <property type="entry name" value="FBOX"/>
    <property type="match status" value="1"/>
</dbReference>
<dbReference type="AlphaFoldDB" id="A0A5N5I798"/>